<dbReference type="EMBL" id="KZ993912">
    <property type="protein sequence ID" value="RKO94383.1"/>
    <property type="molecule type" value="Genomic_DNA"/>
</dbReference>
<proteinExistence type="predicted"/>
<evidence type="ECO:0000313" key="1">
    <source>
        <dbReference type="EMBL" id="RKO94383.1"/>
    </source>
</evidence>
<keyword evidence="2" id="KW-1185">Reference proteome</keyword>
<gene>
    <name evidence="1" type="ORF">BDK51DRAFT_42173</name>
</gene>
<dbReference type="Proteomes" id="UP000269721">
    <property type="component" value="Unassembled WGS sequence"/>
</dbReference>
<evidence type="ECO:0000313" key="2">
    <source>
        <dbReference type="Proteomes" id="UP000269721"/>
    </source>
</evidence>
<protein>
    <submittedName>
        <fullName evidence="1">Uncharacterized protein</fullName>
    </submittedName>
</protein>
<organism evidence="1 2">
    <name type="scientific">Blyttiomyces helicus</name>
    <dbReference type="NCBI Taxonomy" id="388810"/>
    <lineage>
        <taxon>Eukaryota</taxon>
        <taxon>Fungi</taxon>
        <taxon>Fungi incertae sedis</taxon>
        <taxon>Chytridiomycota</taxon>
        <taxon>Chytridiomycota incertae sedis</taxon>
        <taxon>Chytridiomycetes</taxon>
        <taxon>Chytridiomycetes incertae sedis</taxon>
        <taxon>Blyttiomyces</taxon>
    </lineage>
</organism>
<sequence length="448" mass="43531">MEGRWQNSCLGTANSTSLSTGAVVISVGLGVNDNIAAASASLQNSTTSTSTATGALTVSGSARMAGSVFVGGNFSVASGRVTHNVTFASATYTVQQTDYIISCNTSSGAFTVTLPSATGATGRTYLFTMISTNRNTLTIAAASCELINSKSTIILIGDYSCVTWTSIGLGAWIVVKLTETIPTVSFRGIGLSPDVNSGVTLTTGGWRIICSGTLTLNGVISANGGNATRTTGGTYEITAGATFLGPGTVGGAGRTTAGNGTAGTNTVTYVCLGGVGGAGGGTTEGAGGTIISIPAVDGGPYIFSQMPTALQGRFHLIDTNPDSITDCYIQGGSGGGSGYAALGLSTSISTGAGGRGRGVAIVCANVINGSGSMTANGGRGSSTTYTGSTTGLSCGGGGGGGGGAAIVIYKGISSSITITANGGSAGTSVGSASAPTAGAARYVFMVWA</sequence>
<accession>A0A4P9WQE2</accession>
<dbReference type="AlphaFoldDB" id="A0A4P9WQE2"/>
<reference evidence="2" key="1">
    <citation type="journal article" date="2018" name="Nat. Microbiol.">
        <title>Leveraging single-cell genomics to expand the fungal tree of life.</title>
        <authorList>
            <person name="Ahrendt S.R."/>
            <person name="Quandt C.A."/>
            <person name="Ciobanu D."/>
            <person name="Clum A."/>
            <person name="Salamov A."/>
            <person name="Andreopoulos B."/>
            <person name="Cheng J.F."/>
            <person name="Woyke T."/>
            <person name="Pelin A."/>
            <person name="Henrissat B."/>
            <person name="Reynolds N.K."/>
            <person name="Benny G.L."/>
            <person name="Smith M.E."/>
            <person name="James T.Y."/>
            <person name="Grigoriev I.V."/>
        </authorList>
    </citation>
    <scope>NUCLEOTIDE SEQUENCE [LARGE SCALE GENOMIC DNA]</scope>
</reference>
<name>A0A4P9WQE2_9FUNG</name>